<sequence length="149" mass="17111">MFGAPYWMSRDHYTVSRFNLPFVYKMALNVLARIAPMTLRVTSSPLSSSSRLKVNHDRPNRRFTVTPGGGSGLHECAVLQYRFTGDREVDLMSTYVPEAFRSRGVAALLSQAAMEFLLEENLKARVSCWYIKKYIEDNPLHRYKDLVIT</sequence>
<dbReference type="PANTHER" id="PTHR31435">
    <property type="entry name" value="PROTEIN NATD1"/>
    <property type="match status" value="1"/>
</dbReference>
<evidence type="ECO:0000259" key="4">
    <source>
        <dbReference type="PROSITE" id="PS51729"/>
    </source>
</evidence>
<reference evidence="6" key="1">
    <citation type="submission" date="2025-08" db="UniProtKB">
        <authorList>
            <consortium name="RefSeq"/>
        </authorList>
    </citation>
    <scope>IDENTIFICATION</scope>
</reference>
<dbReference type="KEGG" id="bspl:114860734"/>
<evidence type="ECO:0000256" key="1">
    <source>
        <dbReference type="ARBA" id="ARBA00006233"/>
    </source>
</evidence>
<evidence type="ECO:0000256" key="2">
    <source>
        <dbReference type="ARBA" id="ARBA00020243"/>
    </source>
</evidence>
<dbReference type="InterPro" id="IPR045057">
    <property type="entry name" value="Gcn5-rel_NAT"/>
</dbReference>
<evidence type="ECO:0000313" key="5">
    <source>
        <dbReference type="Proteomes" id="UP000515150"/>
    </source>
</evidence>
<feature type="domain" description="N-acetyltransferase" evidence="4">
    <location>
        <begin position="55"/>
        <end position="148"/>
    </location>
</feature>
<dbReference type="InParanoid" id="A0A6P7N783"/>
<organism evidence="5 6">
    <name type="scientific">Betta splendens</name>
    <name type="common">Siamese fighting fish</name>
    <dbReference type="NCBI Taxonomy" id="158456"/>
    <lineage>
        <taxon>Eukaryota</taxon>
        <taxon>Metazoa</taxon>
        <taxon>Chordata</taxon>
        <taxon>Craniata</taxon>
        <taxon>Vertebrata</taxon>
        <taxon>Euteleostomi</taxon>
        <taxon>Actinopterygii</taxon>
        <taxon>Neopterygii</taxon>
        <taxon>Teleostei</taxon>
        <taxon>Neoteleostei</taxon>
        <taxon>Acanthomorphata</taxon>
        <taxon>Anabantaria</taxon>
        <taxon>Anabantiformes</taxon>
        <taxon>Anabantoidei</taxon>
        <taxon>Osphronemidae</taxon>
        <taxon>Betta</taxon>
    </lineage>
</organism>
<evidence type="ECO:0000256" key="3">
    <source>
        <dbReference type="ARBA" id="ARBA00031876"/>
    </source>
</evidence>
<proteinExistence type="inferred from homology"/>
<protein>
    <recommendedName>
        <fullName evidence="2">Protein NATD1</fullName>
    </recommendedName>
    <alternativeName>
        <fullName evidence="3">N-acetyltransferase domain-containing protein 1</fullName>
    </alternativeName>
</protein>
<evidence type="ECO:0000313" key="6">
    <source>
        <dbReference type="RefSeq" id="XP_029015371.1"/>
    </source>
</evidence>
<keyword evidence="5" id="KW-1185">Reference proteome</keyword>
<dbReference type="RefSeq" id="XP_029015371.1">
    <property type="nucleotide sequence ID" value="XM_029159538.3"/>
</dbReference>
<gene>
    <name evidence="6" type="primary">LOC114860734</name>
</gene>
<dbReference type="PROSITE" id="PS51729">
    <property type="entry name" value="GNAT_YJDJ"/>
    <property type="match status" value="1"/>
</dbReference>
<dbReference type="SUPFAM" id="SSF55729">
    <property type="entry name" value="Acyl-CoA N-acyltransferases (Nat)"/>
    <property type="match status" value="1"/>
</dbReference>
<dbReference type="Proteomes" id="UP000515150">
    <property type="component" value="Chromosome 8"/>
</dbReference>
<dbReference type="InterPro" id="IPR016181">
    <property type="entry name" value="Acyl_CoA_acyltransferase"/>
</dbReference>
<dbReference type="Pfam" id="PF14542">
    <property type="entry name" value="Acetyltransf_CG"/>
    <property type="match status" value="1"/>
</dbReference>
<comment type="similarity">
    <text evidence="1">Belongs to the NATD1 family.</text>
</comment>
<dbReference type="PANTHER" id="PTHR31435:SF9">
    <property type="entry name" value="PROTEIN NATD1"/>
    <property type="match status" value="1"/>
</dbReference>
<dbReference type="GeneID" id="114860734"/>
<dbReference type="OrthoDB" id="74247at2759"/>
<dbReference type="InterPro" id="IPR031165">
    <property type="entry name" value="GNAT_YJDJ"/>
</dbReference>
<name>A0A6P7N783_BETSP</name>
<dbReference type="Gene3D" id="3.40.630.30">
    <property type="match status" value="1"/>
</dbReference>
<dbReference type="FunCoup" id="A0A6P7N783">
    <property type="interactions" value="1"/>
</dbReference>
<accession>A0A6P7N783</accession>
<dbReference type="AlphaFoldDB" id="A0A6P7N783"/>